<protein>
    <submittedName>
        <fullName evidence="1">Uncharacterized protein</fullName>
    </submittedName>
</protein>
<feature type="non-terminal residue" evidence="1">
    <location>
        <position position="131"/>
    </location>
</feature>
<sequence length="131" mass="15038">KEEVEKLHDFEEECVQDYCREIKDNENKRPKVKLESISSIMAAMQYRLSEIYLGQQKLRGQIRVMGDEVLTSQEEVLSQIYGYKNQISMLVPEIGSDQINTVLENGDPALLESVLWLLKNNSQPIMSESDG</sequence>
<keyword evidence="2" id="KW-1185">Reference proteome</keyword>
<dbReference type="AlphaFoldDB" id="A0A564Y4B8"/>
<dbReference type="Proteomes" id="UP000321570">
    <property type="component" value="Unassembled WGS sequence"/>
</dbReference>
<accession>A0A564Y4B8</accession>
<feature type="non-terminal residue" evidence="1">
    <location>
        <position position="1"/>
    </location>
</feature>
<name>A0A564Y4B8_HYMDI</name>
<reference evidence="1 2" key="1">
    <citation type="submission" date="2019-07" db="EMBL/GenBank/DDBJ databases">
        <authorList>
            <person name="Jastrzebski P J."/>
            <person name="Paukszto L."/>
            <person name="Jastrzebski P J."/>
        </authorList>
    </citation>
    <scope>NUCLEOTIDE SEQUENCE [LARGE SCALE GENOMIC DNA]</scope>
    <source>
        <strain evidence="1 2">WMS-il1</strain>
    </source>
</reference>
<organism evidence="1 2">
    <name type="scientific">Hymenolepis diminuta</name>
    <name type="common">Rat tapeworm</name>
    <dbReference type="NCBI Taxonomy" id="6216"/>
    <lineage>
        <taxon>Eukaryota</taxon>
        <taxon>Metazoa</taxon>
        <taxon>Spiralia</taxon>
        <taxon>Lophotrochozoa</taxon>
        <taxon>Platyhelminthes</taxon>
        <taxon>Cestoda</taxon>
        <taxon>Eucestoda</taxon>
        <taxon>Cyclophyllidea</taxon>
        <taxon>Hymenolepididae</taxon>
        <taxon>Hymenolepis</taxon>
    </lineage>
</organism>
<gene>
    <name evidence="1" type="ORF">WMSIL1_LOCUS2511</name>
</gene>
<dbReference type="EMBL" id="CABIJS010000066">
    <property type="protein sequence ID" value="VUZ41658.1"/>
    <property type="molecule type" value="Genomic_DNA"/>
</dbReference>
<evidence type="ECO:0000313" key="2">
    <source>
        <dbReference type="Proteomes" id="UP000321570"/>
    </source>
</evidence>
<evidence type="ECO:0000313" key="1">
    <source>
        <dbReference type="EMBL" id="VUZ41658.1"/>
    </source>
</evidence>
<proteinExistence type="predicted"/>